<feature type="transmembrane region" description="Helical" evidence="6">
    <location>
        <begin position="209"/>
        <end position="232"/>
    </location>
</feature>
<feature type="transmembrane region" description="Helical" evidence="6">
    <location>
        <begin position="46"/>
        <end position="67"/>
    </location>
</feature>
<protein>
    <recommendedName>
        <fullName evidence="9">Solute carrier family 46 member 3</fullName>
    </recommendedName>
</protein>
<dbReference type="Proteomes" id="UP000261600">
    <property type="component" value="Unplaced"/>
</dbReference>
<keyword evidence="8" id="KW-1185">Reference proteome</keyword>
<evidence type="ECO:0000256" key="2">
    <source>
        <dbReference type="ARBA" id="ARBA00022692"/>
    </source>
</evidence>
<dbReference type="InterPro" id="IPR036259">
    <property type="entry name" value="MFS_trans_sf"/>
</dbReference>
<proteinExistence type="inferred from homology"/>
<comment type="subcellular location">
    <subcellularLocation>
        <location evidence="1">Membrane</location>
        <topology evidence="1">Multi-pass membrane protein</topology>
    </subcellularLocation>
</comment>
<dbReference type="InterPro" id="IPR011701">
    <property type="entry name" value="MFS"/>
</dbReference>
<dbReference type="GO" id="GO:0022857">
    <property type="term" value="F:transmembrane transporter activity"/>
    <property type="evidence" value="ECO:0007669"/>
    <property type="project" value="InterPro"/>
</dbReference>
<feature type="transmembrane region" description="Helical" evidence="6">
    <location>
        <begin position="114"/>
        <end position="134"/>
    </location>
</feature>
<evidence type="ECO:0008006" key="9">
    <source>
        <dbReference type="Google" id="ProtNLM"/>
    </source>
</evidence>
<feature type="transmembrane region" description="Helical" evidence="6">
    <location>
        <begin position="371"/>
        <end position="390"/>
    </location>
</feature>
<feature type="transmembrane region" description="Helical" evidence="6">
    <location>
        <begin position="396"/>
        <end position="417"/>
    </location>
</feature>
<feature type="transmembrane region" description="Helical" evidence="6">
    <location>
        <begin position="146"/>
        <end position="166"/>
    </location>
</feature>
<organism evidence="7 8">
    <name type="scientific">Monopterus albus</name>
    <name type="common">Swamp eel</name>
    <dbReference type="NCBI Taxonomy" id="43700"/>
    <lineage>
        <taxon>Eukaryota</taxon>
        <taxon>Metazoa</taxon>
        <taxon>Chordata</taxon>
        <taxon>Craniata</taxon>
        <taxon>Vertebrata</taxon>
        <taxon>Euteleostomi</taxon>
        <taxon>Actinopterygii</taxon>
        <taxon>Neopterygii</taxon>
        <taxon>Teleostei</taxon>
        <taxon>Neoteleostei</taxon>
        <taxon>Acanthomorphata</taxon>
        <taxon>Anabantaria</taxon>
        <taxon>Synbranchiformes</taxon>
        <taxon>Synbranchidae</taxon>
        <taxon>Monopterus</taxon>
    </lineage>
</organism>
<keyword evidence="4 6" id="KW-0472">Membrane</keyword>
<dbReference type="Pfam" id="PF07690">
    <property type="entry name" value="MFS_1"/>
    <property type="match status" value="1"/>
</dbReference>
<dbReference type="PROSITE" id="PS51257">
    <property type="entry name" value="PROKAR_LIPOPROTEIN"/>
    <property type="match status" value="1"/>
</dbReference>
<dbReference type="SUPFAM" id="SSF103473">
    <property type="entry name" value="MFS general substrate transporter"/>
    <property type="match status" value="1"/>
</dbReference>
<dbReference type="GO" id="GO:0034486">
    <property type="term" value="P:vacuolar transmembrane transport"/>
    <property type="evidence" value="ECO:0007669"/>
    <property type="project" value="TreeGrafter"/>
</dbReference>
<evidence type="ECO:0000256" key="1">
    <source>
        <dbReference type="ARBA" id="ARBA00004141"/>
    </source>
</evidence>
<dbReference type="STRING" id="43700.ENSMALP00000020214"/>
<comment type="similarity">
    <text evidence="5">Belongs to the major facilitator superfamily. SLC46A family.</text>
</comment>
<evidence type="ECO:0000256" key="3">
    <source>
        <dbReference type="ARBA" id="ARBA00022989"/>
    </source>
</evidence>
<evidence type="ECO:0000256" key="4">
    <source>
        <dbReference type="ARBA" id="ARBA00023136"/>
    </source>
</evidence>
<sequence>MLYTSKNQLISSQTYTFNLSFYPVCVHVFLSCLFQGKLQPIKMKGLFLVEPVVALYSFSAFLIYPLVQQYVYQRLWKELTNTTNSISDISKCVTNSSSNQSNYFEEVQRQSSLFFLYIELFSIIPSLVVTLMLVGYSDRGGRKITIIMPLIGMLIYTSALLTVSYFELSIYLLIGSSFLSSLFGGFSTFFGGCFAYIADLCEDGRQKTLRMAGVDMMIGLLSGVASVSTGYFLRAAGFNWPFLTSVLCQCLILVYAIFILEETVRTPPPGAIVLDGSTQRSALKQMITGVYYMFAGASHKCKIVLVLLMLIFFTTSFAYVGGISLMTLYELNEPLCWTEILIGYGAALSTAVFLTSFVGVSVFMYCGVPQLFIILMGILSVFSGMVLAAFAKTTLLMFIVRVPMLLAVMPFPVMRSMMSKIISKSEQGALFACISFFESLINSSSPAVFNSVYAATLHWYPGFVFLLSAGLCVIPLCILGVLALIGVDVTREDRKPEQDSAVNQNDSSSPLT</sequence>
<dbReference type="PANTHER" id="PTHR23507">
    <property type="entry name" value="ZGC:174356"/>
    <property type="match status" value="1"/>
</dbReference>
<keyword evidence="2 6" id="KW-0812">Transmembrane</keyword>
<feature type="transmembrane region" description="Helical" evidence="6">
    <location>
        <begin position="303"/>
        <end position="329"/>
    </location>
</feature>
<reference evidence="7" key="2">
    <citation type="submission" date="2025-09" db="UniProtKB">
        <authorList>
            <consortium name="Ensembl"/>
        </authorList>
    </citation>
    <scope>IDENTIFICATION</scope>
</reference>
<dbReference type="Gene3D" id="1.20.1250.20">
    <property type="entry name" value="MFS general substrate transporter like domains"/>
    <property type="match status" value="1"/>
</dbReference>
<name>A0A3Q3JKT8_MONAL</name>
<evidence type="ECO:0000313" key="7">
    <source>
        <dbReference type="Ensembl" id="ENSMALP00000020214.1"/>
    </source>
</evidence>
<accession>A0A3Q3JKT8</accession>
<feature type="transmembrane region" description="Helical" evidence="6">
    <location>
        <begin position="15"/>
        <end position="34"/>
    </location>
</feature>
<feature type="transmembrane region" description="Helical" evidence="6">
    <location>
        <begin position="459"/>
        <end position="485"/>
    </location>
</feature>
<feature type="transmembrane region" description="Helical" evidence="6">
    <location>
        <begin position="341"/>
        <end position="364"/>
    </location>
</feature>
<feature type="transmembrane region" description="Helical" evidence="6">
    <location>
        <begin position="172"/>
        <end position="197"/>
    </location>
</feature>
<dbReference type="AlphaFoldDB" id="A0A3Q3JKT8"/>
<dbReference type="PANTHER" id="PTHR23507:SF32">
    <property type="entry name" value="SI:DKEY-5G14.1"/>
    <property type="match status" value="1"/>
</dbReference>
<evidence type="ECO:0000256" key="6">
    <source>
        <dbReference type="SAM" id="Phobius"/>
    </source>
</evidence>
<dbReference type="GO" id="GO:0005765">
    <property type="term" value="C:lysosomal membrane"/>
    <property type="evidence" value="ECO:0007669"/>
    <property type="project" value="TreeGrafter"/>
</dbReference>
<evidence type="ECO:0000313" key="8">
    <source>
        <dbReference type="Proteomes" id="UP000261600"/>
    </source>
</evidence>
<keyword evidence="3 6" id="KW-1133">Transmembrane helix</keyword>
<reference evidence="7" key="1">
    <citation type="submission" date="2025-08" db="UniProtKB">
        <authorList>
            <consortium name="Ensembl"/>
        </authorList>
    </citation>
    <scope>IDENTIFICATION</scope>
</reference>
<feature type="transmembrane region" description="Helical" evidence="6">
    <location>
        <begin position="238"/>
        <end position="260"/>
    </location>
</feature>
<feature type="transmembrane region" description="Helical" evidence="6">
    <location>
        <begin position="429"/>
        <end position="453"/>
    </location>
</feature>
<evidence type="ECO:0000256" key="5">
    <source>
        <dbReference type="ARBA" id="ARBA00038227"/>
    </source>
</evidence>
<dbReference type="Ensembl" id="ENSMALT00000020608.1">
    <property type="protein sequence ID" value="ENSMALP00000020214.1"/>
    <property type="gene ID" value="ENSMALG00000014104.1"/>
</dbReference>